<evidence type="ECO:0000313" key="1">
    <source>
        <dbReference type="EMBL" id="RDX64324.1"/>
    </source>
</evidence>
<feature type="non-terminal residue" evidence="1">
    <location>
        <position position="1"/>
    </location>
</feature>
<dbReference type="EMBL" id="QJKJ01014440">
    <property type="protein sequence ID" value="RDX64324.1"/>
    <property type="molecule type" value="Genomic_DNA"/>
</dbReference>
<protein>
    <submittedName>
        <fullName evidence="1">Beta-D-xylosidase 1</fullName>
    </submittedName>
</protein>
<name>A0A371EED9_MUCPR</name>
<dbReference type="AlphaFoldDB" id="A0A371EED9"/>
<keyword evidence="2" id="KW-1185">Reference proteome</keyword>
<reference evidence="1" key="1">
    <citation type="submission" date="2018-05" db="EMBL/GenBank/DDBJ databases">
        <title>Draft genome of Mucuna pruriens seed.</title>
        <authorList>
            <person name="Nnadi N.E."/>
            <person name="Vos R."/>
            <person name="Hasami M.H."/>
            <person name="Devisetty U.K."/>
            <person name="Aguiy J.C."/>
        </authorList>
    </citation>
    <scope>NUCLEOTIDE SEQUENCE [LARGE SCALE GENOMIC DNA]</scope>
    <source>
        <strain evidence="1">JCA_2017</strain>
    </source>
</reference>
<evidence type="ECO:0000313" key="2">
    <source>
        <dbReference type="Proteomes" id="UP000257109"/>
    </source>
</evidence>
<comment type="caution">
    <text evidence="1">The sequence shown here is derived from an EMBL/GenBank/DDBJ whole genome shotgun (WGS) entry which is preliminary data.</text>
</comment>
<accession>A0A371EED9</accession>
<organism evidence="1 2">
    <name type="scientific">Mucuna pruriens</name>
    <name type="common">Velvet bean</name>
    <name type="synonym">Dolichos pruriens</name>
    <dbReference type="NCBI Taxonomy" id="157652"/>
    <lineage>
        <taxon>Eukaryota</taxon>
        <taxon>Viridiplantae</taxon>
        <taxon>Streptophyta</taxon>
        <taxon>Embryophyta</taxon>
        <taxon>Tracheophyta</taxon>
        <taxon>Spermatophyta</taxon>
        <taxon>Magnoliopsida</taxon>
        <taxon>eudicotyledons</taxon>
        <taxon>Gunneridae</taxon>
        <taxon>Pentapetalae</taxon>
        <taxon>rosids</taxon>
        <taxon>fabids</taxon>
        <taxon>Fabales</taxon>
        <taxon>Fabaceae</taxon>
        <taxon>Papilionoideae</taxon>
        <taxon>50 kb inversion clade</taxon>
        <taxon>NPAAA clade</taxon>
        <taxon>indigoferoid/millettioid clade</taxon>
        <taxon>Phaseoleae</taxon>
        <taxon>Mucuna</taxon>
    </lineage>
</organism>
<dbReference type="Proteomes" id="UP000257109">
    <property type="component" value="Unassembled WGS sequence"/>
</dbReference>
<proteinExistence type="predicted"/>
<gene>
    <name evidence="1" type="primary">BXL1</name>
    <name evidence="1" type="ORF">CR513_57136</name>
</gene>
<sequence length="111" mass="12567">GREARGPFACDPKNVTIKSLPFCKVWLPIVARVNDLIRRLTLQEKVLQGVLIVGPESSLVANPLPPLAFPSHHYRCFFQRIFVESNRTGCLRRSKSNVQWGNGWADILEPK</sequence>
<feature type="non-terminal residue" evidence="1">
    <location>
        <position position="111"/>
    </location>
</feature>
<dbReference type="STRING" id="157652.A0A371EED9"/>
<dbReference type="OrthoDB" id="47059at2759"/>